<name>A0ABP0W6H8_9BRYO</name>
<proteinExistence type="predicted"/>
<accession>A0ABP0W6H8</accession>
<evidence type="ECO:0000313" key="2">
    <source>
        <dbReference type="EMBL" id="CAK9262399.1"/>
    </source>
</evidence>
<evidence type="ECO:0000313" key="3">
    <source>
        <dbReference type="Proteomes" id="UP001497444"/>
    </source>
</evidence>
<dbReference type="Proteomes" id="UP001497444">
    <property type="component" value="Chromosome 14"/>
</dbReference>
<reference evidence="2" key="1">
    <citation type="submission" date="2024-02" db="EMBL/GenBank/DDBJ databases">
        <authorList>
            <consortium name="ELIXIR-Norway"/>
            <consortium name="Elixir Norway"/>
        </authorList>
    </citation>
    <scope>NUCLEOTIDE SEQUENCE</scope>
</reference>
<evidence type="ECO:0000256" key="1">
    <source>
        <dbReference type="SAM" id="MobiDB-lite"/>
    </source>
</evidence>
<gene>
    <name evidence="2" type="ORF">CSSPJE1EN1_LOCUS7877</name>
</gene>
<keyword evidence="3" id="KW-1185">Reference proteome</keyword>
<organism evidence="2 3">
    <name type="scientific">Sphagnum jensenii</name>
    <dbReference type="NCBI Taxonomy" id="128206"/>
    <lineage>
        <taxon>Eukaryota</taxon>
        <taxon>Viridiplantae</taxon>
        <taxon>Streptophyta</taxon>
        <taxon>Embryophyta</taxon>
        <taxon>Bryophyta</taxon>
        <taxon>Sphagnophytina</taxon>
        <taxon>Sphagnopsida</taxon>
        <taxon>Sphagnales</taxon>
        <taxon>Sphagnaceae</taxon>
        <taxon>Sphagnum</taxon>
    </lineage>
</organism>
<sequence>MRMRWIACTLQRRWVTRILDPAFDSSIDGYAKVAVWGPLDPLPDESVRTSCRASQADQDKSEVSAWNSLQETPDASARRTQNLASWYPSKARANCIYRVCS</sequence>
<feature type="compositionally biased region" description="Polar residues" evidence="1">
    <location>
        <begin position="64"/>
        <end position="73"/>
    </location>
</feature>
<feature type="region of interest" description="Disordered" evidence="1">
    <location>
        <begin position="47"/>
        <end position="73"/>
    </location>
</feature>
<protein>
    <submittedName>
        <fullName evidence="2">Uncharacterized protein</fullName>
    </submittedName>
</protein>
<dbReference type="EMBL" id="OZ020109">
    <property type="protein sequence ID" value="CAK9262399.1"/>
    <property type="molecule type" value="Genomic_DNA"/>
</dbReference>